<evidence type="ECO:0000313" key="3">
    <source>
        <dbReference type="Proteomes" id="UP000887574"/>
    </source>
</evidence>
<protein>
    <submittedName>
        <fullName evidence="4">Uncharacterized protein</fullName>
    </submittedName>
</protein>
<feature type="region of interest" description="Disordered" evidence="1">
    <location>
        <begin position="33"/>
        <end position="57"/>
    </location>
</feature>
<reference evidence="4" key="1">
    <citation type="submission" date="2022-11" db="UniProtKB">
        <authorList>
            <consortium name="WormBaseParasite"/>
        </authorList>
    </citation>
    <scope>IDENTIFICATION</scope>
</reference>
<evidence type="ECO:0000256" key="1">
    <source>
        <dbReference type="SAM" id="MobiDB-lite"/>
    </source>
</evidence>
<feature type="chain" id="PRO_5037572146" evidence="2">
    <location>
        <begin position="25"/>
        <end position="112"/>
    </location>
</feature>
<feature type="signal peptide" evidence="2">
    <location>
        <begin position="1"/>
        <end position="24"/>
    </location>
</feature>
<proteinExistence type="predicted"/>
<dbReference type="AlphaFoldDB" id="A0A915DQJ0"/>
<dbReference type="Proteomes" id="UP000887574">
    <property type="component" value="Unplaced"/>
</dbReference>
<evidence type="ECO:0000256" key="2">
    <source>
        <dbReference type="SAM" id="SignalP"/>
    </source>
</evidence>
<dbReference type="WBParaSite" id="jg21859">
    <property type="protein sequence ID" value="jg21859"/>
    <property type="gene ID" value="jg21859"/>
</dbReference>
<name>A0A915DQJ0_9BILA</name>
<sequence length="112" mass="11552">MTTSKYLYGLLLLSLVCQITRVFGNTGYGEEASVPVPAPPAPSQAAHPAPLAPAPKSGGMYGNDVHAATYDGLGGMPNAPAPAMPNLSLLQLVIMLMSHLNPFLCPPVHTSG</sequence>
<keyword evidence="2" id="KW-0732">Signal</keyword>
<accession>A0A915DQJ0</accession>
<keyword evidence="3" id="KW-1185">Reference proteome</keyword>
<organism evidence="3 4">
    <name type="scientific">Ditylenchus dipsaci</name>
    <dbReference type="NCBI Taxonomy" id="166011"/>
    <lineage>
        <taxon>Eukaryota</taxon>
        <taxon>Metazoa</taxon>
        <taxon>Ecdysozoa</taxon>
        <taxon>Nematoda</taxon>
        <taxon>Chromadorea</taxon>
        <taxon>Rhabditida</taxon>
        <taxon>Tylenchina</taxon>
        <taxon>Tylenchomorpha</taxon>
        <taxon>Sphaerularioidea</taxon>
        <taxon>Anguinidae</taxon>
        <taxon>Anguininae</taxon>
        <taxon>Ditylenchus</taxon>
    </lineage>
</organism>
<evidence type="ECO:0000313" key="4">
    <source>
        <dbReference type="WBParaSite" id="jg21859"/>
    </source>
</evidence>